<dbReference type="AlphaFoldDB" id="A0A0H4VMF9"/>
<dbReference type="EMBL" id="CP010777">
    <property type="protein sequence ID" value="AKQ44939.1"/>
    <property type="molecule type" value="Genomic_DNA"/>
</dbReference>
<name>A0A0H4VMF9_9BACT</name>
<organism evidence="2 3">
    <name type="scientific">Rufibacter radiotolerans</name>
    <dbReference type="NCBI Taxonomy" id="1379910"/>
    <lineage>
        <taxon>Bacteria</taxon>
        <taxon>Pseudomonadati</taxon>
        <taxon>Bacteroidota</taxon>
        <taxon>Cytophagia</taxon>
        <taxon>Cytophagales</taxon>
        <taxon>Hymenobacteraceae</taxon>
        <taxon>Rufibacter</taxon>
    </lineage>
</organism>
<dbReference type="STRING" id="1379910.TH63_03745"/>
<feature type="signal peptide" evidence="1">
    <location>
        <begin position="1"/>
        <end position="19"/>
    </location>
</feature>
<dbReference type="KEGG" id="ruf:TH63_03745"/>
<protein>
    <submittedName>
        <fullName evidence="2">Uncharacterized protein</fullName>
    </submittedName>
</protein>
<proteinExistence type="predicted"/>
<dbReference type="OrthoDB" id="1494015at2"/>
<accession>A0A0H4VMF9</accession>
<reference evidence="2 3" key="1">
    <citation type="submission" date="2015-01" db="EMBL/GenBank/DDBJ databases">
        <title>Rufibacter sp./DG31D/ whole genome sequencing.</title>
        <authorList>
            <person name="Kim M.K."/>
            <person name="Srinivasan S."/>
            <person name="Lee J.-J."/>
        </authorList>
    </citation>
    <scope>NUCLEOTIDE SEQUENCE [LARGE SCALE GENOMIC DNA]</scope>
    <source>
        <strain evidence="2 3">DG31D</strain>
    </source>
</reference>
<feature type="chain" id="PRO_5005211907" evidence="1">
    <location>
        <begin position="20"/>
        <end position="200"/>
    </location>
</feature>
<dbReference type="PROSITE" id="PS51257">
    <property type="entry name" value="PROKAR_LIPOPROTEIN"/>
    <property type="match status" value="1"/>
</dbReference>
<evidence type="ECO:0000256" key="1">
    <source>
        <dbReference type="SAM" id="SignalP"/>
    </source>
</evidence>
<keyword evidence="3" id="KW-1185">Reference proteome</keyword>
<evidence type="ECO:0000313" key="2">
    <source>
        <dbReference type="EMBL" id="AKQ44939.1"/>
    </source>
</evidence>
<keyword evidence="1" id="KW-0732">Signal</keyword>
<sequence length="200" mass="22815">MKKLLVLFGFLLLGCPMFAQVHQVRGSFTPGHYYTKEGQRVEGLIRHVYGAQTGEGPSNQIEVKPTAKAKPVPLTTKDVQAFVLGQDSFTVKKSFDISQFNHYQEDFMRVVKSGALNLYLHYSTSTFPTLQPVLTYLVEKDGEFYRMVRPKNFSEQINLLIADNKAILQKVKNKDYTFEDLQVLIDAYNLWAVNKAVKVE</sequence>
<gene>
    <name evidence="2" type="ORF">TH63_03745</name>
</gene>
<evidence type="ECO:0000313" key="3">
    <source>
        <dbReference type="Proteomes" id="UP000036458"/>
    </source>
</evidence>
<dbReference type="RefSeq" id="WP_048919759.1">
    <property type="nucleotide sequence ID" value="NZ_CP010777.1"/>
</dbReference>
<dbReference type="PATRIC" id="fig|1379910.4.peg.808"/>
<dbReference type="Proteomes" id="UP000036458">
    <property type="component" value="Chromosome"/>
</dbReference>